<dbReference type="InterPro" id="IPR011611">
    <property type="entry name" value="PfkB_dom"/>
</dbReference>
<dbReference type="RefSeq" id="WP_288195962.1">
    <property type="nucleotide sequence ID" value="NZ_LT608334.1"/>
</dbReference>
<dbReference type="PANTHER" id="PTHR43085:SF1">
    <property type="entry name" value="PSEUDOURIDINE KINASE-RELATED"/>
    <property type="match status" value="1"/>
</dbReference>
<reference evidence="7" key="1">
    <citation type="submission" date="2016-08" db="EMBL/GenBank/DDBJ databases">
        <authorList>
            <person name="Seilhamer J.J."/>
        </authorList>
    </citation>
    <scope>NUCLEOTIDE SEQUENCE</scope>
    <source>
        <strain evidence="7">86</strain>
    </source>
</reference>
<evidence type="ECO:0000256" key="1">
    <source>
        <dbReference type="ARBA" id="ARBA00010688"/>
    </source>
</evidence>
<dbReference type="GO" id="GO:0016301">
    <property type="term" value="F:kinase activity"/>
    <property type="evidence" value="ECO:0007669"/>
    <property type="project" value="UniProtKB-KW"/>
</dbReference>
<dbReference type="SUPFAM" id="SSF53613">
    <property type="entry name" value="Ribokinase-like"/>
    <property type="match status" value="1"/>
</dbReference>
<dbReference type="CDD" id="cd01167">
    <property type="entry name" value="bac_FRK"/>
    <property type="match status" value="1"/>
</dbReference>
<keyword evidence="3" id="KW-0547">Nucleotide-binding</keyword>
<evidence type="ECO:0000256" key="2">
    <source>
        <dbReference type="ARBA" id="ARBA00022679"/>
    </source>
</evidence>
<evidence type="ECO:0000259" key="6">
    <source>
        <dbReference type="Pfam" id="PF00294"/>
    </source>
</evidence>
<organism evidence="7">
    <name type="scientific">uncultured Pleomorphomonas sp</name>
    <dbReference type="NCBI Taxonomy" id="442121"/>
    <lineage>
        <taxon>Bacteria</taxon>
        <taxon>Pseudomonadati</taxon>
        <taxon>Pseudomonadota</taxon>
        <taxon>Alphaproteobacteria</taxon>
        <taxon>Hyphomicrobiales</taxon>
        <taxon>Pleomorphomonadaceae</taxon>
        <taxon>Pleomorphomonas</taxon>
        <taxon>environmental samples</taxon>
    </lineage>
</organism>
<dbReference type="PANTHER" id="PTHR43085">
    <property type="entry name" value="HEXOKINASE FAMILY MEMBER"/>
    <property type="match status" value="1"/>
</dbReference>
<proteinExistence type="inferred from homology"/>
<dbReference type="AlphaFoldDB" id="A0A212LDJ5"/>
<evidence type="ECO:0000256" key="5">
    <source>
        <dbReference type="ARBA" id="ARBA00022840"/>
    </source>
</evidence>
<name>A0A212LDJ5_9HYPH</name>
<sequence length="309" mass="32746">MLLACGDALIDFVPVKSADGRDAYVPAVGGSCLNIAVAMSRLGALTGFVGGIANDMFGTMIADHLAASGVSLRYVRRSDDETTLAFVRFVGNEPHYAFYDETTAARLWTYRPDSIPFPAIEALHVGSTTLINEPVASEYLALFKAAKGRTTLSFDPNCRPTLTRDKAAYTARMAEFAKTADIVRMSDMDFDFLFGGNAFDARAEEMLAGGAALVIVTRGADGVIAWHRTAGRVEVAAPAVKVVDTIGAGDTFQGSLLVALKDAGRIARPALEAISRDELIAALAFGTRCAAITCSRAGANPPWRAELQG</sequence>
<dbReference type="InterPro" id="IPR029056">
    <property type="entry name" value="Ribokinase-like"/>
</dbReference>
<dbReference type="Pfam" id="PF00294">
    <property type="entry name" value="PfkB"/>
    <property type="match status" value="1"/>
</dbReference>
<dbReference type="InterPro" id="IPR050306">
    <property type="entry name" value="PfkB_Carbo_kinase"/>
</dbReference>
<protein>
    <submittedName>
        <fullName evidence="7">Sugar kinase, ribokinase</fullName>
    </submittedName>
</protein>
<dbReference type="GO" id="GO:0005524">
    <property type="term" value="F:ATP binding"/>
    <property type="evidence" value="ECO:0007669"/>
    <property type="project" value="UniProtKB-KW"/>
</dbReference>
<dbReference type="Gene3D" id="3.40.1190.20">
    <property type="match status" value="1"/>
</dbReference>
<keyword evidence="4 7" id="KW-0418">Kinase</keyword>
<keyword evidence="5" id="KW-0067">ATP-binding</keyword>
<evidence type="ECO:0000256" key="3">
    <source>
        <dbReference type="ARBA" id="ARBA00022741"/>
    </source>
</evidence>
<accession>A0A212LDJ5</accession>
<keyword evidence="2" id="KW-0808">Transferase</keyword>
<evidence type="ECO:0000313" key="7">
    <source>
        <dbReference type="EMBL" id="SCM75605.1"/>
    </source>
</evidence>
<gene>
    <name evidence="7" type="ORF">KL86PLE_30052</name>
</gene>
<dbReference type="EMBL" id="FMJD01000007">
    <property type="protein sequence ID" value="SCM75605.1"/>
    <property type="molecule type" value="Genomic_DNA"/>
</dbReference>
<comment type="similarity">
    <text evidence="1">Belongs to the carbohydrate kinase PfkB family.</text>
</comment>
<feature type="domain" description="Carbohydrate kinase PfkB" evidence="6">
    <location>
        <begin position="4"/>
        <end position="303"/>
    </location>
</feature>
<evidence type="ECO:0000256" key="4">
    <source>
        <dbReference type="ARBA" id="ARBA00022777"/>
    </source>
</evidence>